<dbReference type="Pfam" id="PF05170">
    <property type="entry name" value="AsmA"/>
    <property type="match status" value="2"/>
</dbReference>
<keyword evidence="1" id="KW-0472">Membrane</keyword>
<sequence length="441" mass="47293">MKWTKRLFIILVVFLAVIGLPFLIPLNTYIPEIEKQAGEKLNEPVKIGSLRFSLVPMPHVALERITIGAQQEVRIASVKVSPNLSSLFSTVKILRNIDLDTISIRTDMLGKMPAWFKSDGGPQTVRIEKIGLNHVTLDSPGMALPLFSVVVNMNSDGGLKNALLASDDGKLKLDATPISDSDFDLKLSAQQWRFPVGPAFQFDVLNIAGVVDSEALRLKDIDGKLYGGTLKGAAELNWKSGWRLKGDLKSQRVALESLLPLFNSKARVNGRLNAKARFAMNGRTASQLADSPNVDGDFSIHNGVLHGFDLARAAQPIKIKEVRGGQTAFEEFSGIFNVAGKDIRLSKLNISSGVLNANGDVDISSSKQLGGKVYVEVKQGVSLVSVPLRVSGTLQDPVMFPTGAAVTGAVVGTAILGPGVGTSLGVQAADKLESWFGGKKK</sequence>
<dbReference type="HOGENOM" id="CLU_621000_0_0_4"/>
<dbReference type="RefSeq" id="WP_009205669.1">
    <property type="nucleotide sequence ID" value="NC_022357.1"/>
</dbReference>
<dbReference type="EMBL" id="AP013066">
    <property type="protein sequence ID" value="BAN35374.1"/>
    <property type="molecule type" value="Genomic_DNA"/>
</dbReference>
<dbReference type="STRING" id="1163617.SCD_n01552"/>
<dbReference type="GO" id="GO:0005886">
    <property type="term" value="C:plasma membrane"/>
    <property type="evidence" value="ECO:0007669"/>
    <property type="project" value="TreeGrafter"/>
</dbReference>
<dbReference type="Proteomes" id="UP000015559">
    <property type="component" value="Chromosome"/>
</dbReference>
<feature type="transmembrane region" description="Helical" evidence="1">
    <location>
        <begin position="7"/>
        <end position="26"/>
    </location>
</feature>
<organism evidence="3 4">
    <name type="scientific">Sulfuricella denitrificans (strain DSM 22764 / NBRC 105220 / skB26)</name>
    <dbReference type="NCBI Taxonomy" id="1163617"/>
    <lineage>
        <taxon>Bacteria</taxon>
        <taxon>Pseudomonadati</taxon>
        <taxon>Pseudomonadota</taxon>
        <taxon>Betaproteobacteria</taxon>
        <taxon>Nitrosomonadales</taxon>
        <taxon>Sulfuricellaceae</taxon>
        <taxon>Sulfuricella</taxon>
    </lineage>
</organism>
<protein>
    <recommendedName>
        <fullName evidence="2">AsmA domain-containing protein</fullName>
    </recommendedName>
</protein>
<dbReference type="OrthoDB" id="9126970at2"/>
<dbReference type="InterPro" id="IPR052894">
    <property type="entry name" value="AsmA-related"/>
</dbReference>
<feature type="domain" description="AsmA" evidence="2">
    <location>
        <begin position="7"/>
        <end position="105"/>
    </location>
</feature>
<keyword evidence="4" id="KW-1185">Reference proteome</keyword>
<dbReference type="GO" id="GO:0090313">
    <property type="term" value="P:regulation of protein targeting to membrane"/>
    <property type="evidence" value="ECO:0007669"/>
    <property type="project" value="TreeGrafter"/>
</dbReference>
<dbReference type="PANTHER" id="PTHR30441">
    <property type="entry name" value="DUF748 DOMAIN-CONTAINING PROTEIN"/>
    <property type="match status" value="1"/>
</dbReference>
<name>S6AL57_SULDS</name>
<accession>S6AL57</accession>
<feature type="domain" description="AsmA" evidence="2">
    <location>
        <begin position="215"/>
        <end position="337"/>
    </location>
</feature>
<keyword evidence="1" id="KW-0812">Transmembrane</keyword>
<gene>
    <name evidence="3" type="ORF">SCD_n01552</name>
</gene>
<dbReference type="eggNOG" id="COG2982">
    <property type="taxonomic scope" value="Bacteria"/>
</dbReference>
<dbReference type="AlphaFoldDB" id="S6AL57"/>
<evidence type="ECO:0000313" key="4">
    <source>
        <dbReference type="Proteomes" id="UP000015559"/>
    </source>
</evidence>
<reference evidence="3 4" key="1">
    <citation type="journal article" date="2012" name="Appl. Environ. Microbiol.">
        <title>Draft genome sequence of a psychrotolerant sulfur-oxidizing bacterium, Sulfuricella denitrificans skB26, and proteomic insights into cold adaptation.</title>
        <authorList>
            <person name="Watanabe T."/>
            <person name="Kojima H."/>
            <person name="Fukui M."/>
        </authorList>
    </citation>
    <scope>NUCLEOTIDE SEQUENCE [LARGE SCALE GENOMIC DNA]</scope>
    <source>
        <strain evidence="4">skB26</strain>
    </source>
</reference>
<evidence type="ECO:0000259" key="2">
    <source>
        <dbReference type="Pfam" id="PF05170"/>
    </source>
</evidence>
<proteinExistence type="predicted"/>
<keyword evidence="1" id="KW-1133">Transmembrane helix</keyword>
<evidence type="ECO:0000313" key="3">
    <source>
        <dbReference type="EMBL" id="BAN35374.1"/>
    </source>
</evidence>
<dbReference type="PANTHER" id="PTHR30441:SF8">
    <property type="entry name" value="DUF748 DOMAIN-CONTAINING PROTEIN"/>
    <property type="match status" value="1"/>
</dbReference>
<evidence type="ECO:0000256" key="1">
    <source>
        <dbReference type="SAM" id="Phobius"/>
    </source>
</evidence>
<dbReference type="KEGG" id="sdr:SCD_n01552"/>
<dbReference type="InterPro" id="IPR007844">
    <property type="entry name" value="AsmA"/>
</dbReference>